<dbReference type="RefSeq" id="XP_016621016.1">
    <property type="nucleotide sequence ID" value="XM_016763403.1"/>
</dbReference>
<organism evidence="2 3">
    <name type="scientific">Cladophialophora bantiana (strain ATCC 10958 / CBS 173.52 / CDC B-1940 / NIH 8579)</name>
    <name type="common">Xylohypha bantiana</name>
    <dbReference type="NCBI Taxonomy" id="1442370"/>
    <lineage>
        <taxon>Eukaryota</taxon>
        <taxon>Fungi</taxon>
        <taxon>Dikarya</taxon>
        <taxon>Ascomycota</taxon>
        <taxon>Pezizomycotina</taxon>
        <taxon>Eurotiomycetes</taxon>
        <taxon>Chaetothyriomycetidae</taxon>
        <taxon>Chaetothyriales</taxon>
        <taxon>Herpotrichiellaceae</taxon>
        <taxon>Cladophialophora</taxon>
    </lineage>
</organism>
<dbReference type="Proteomes" id="UP000053789">
    <property type="component" value="Unassembled WGS sequence"/>
</dbReference>
<dbReference type="OrthoDB" id="4130455at2759"/>
<dbReference type="Pfam" id="PF06985">
    <property type="entry name" value="HET"/>
    <property type="match status" value="1"/>
</dbReference>
<dbReference type="VEuPathDB" id="FungiDB:Z519_05663"/>
<evidence type="ECO:0000313" key="2">
    <source>
        <dbReference type="EMBL" id="KIW94347.1"/>
    </source>
</evidence>
<dbReference type="GeneID" id="27698591"/>
<sequence>MAHLANLLYLEKHLPQNWWTRTLKATTGARLRAIQKTKLVLPEEKLCRICKIVEWEYLLLGSVDTGFKKAYAETVCLGSRSAVEQRAASFCPFCGEIVTTLLADIDQRYQSTQTFEGCVHLDVNETETQQVAPGNHKSYCLNVSVRPTENLKSHDIGVVSNDEDTPLAQRGFASRIMFSLVDNNMSAYRSVPPRVDYTKCQKWLKNCLQEHESCNTAEPGDRNSPIKLIDVVARRVVKFSKKNDIKYATLSYVCGPSYSVFILQSSLDWTYDASGNRCHPLPAGIPATIEDAMTVTQSLGLNYLWVDSICIAQDDEDEKRAQIDLMFNIYSDATLCIVSAAGKDSHTPLPGVSVPRALQPMRKVKIKDGMDVGVPFPALGSVLSTCRYMGRAWTYQELLLSKRILFFTTAEVFYYCALSTHHESRLEQPGGHPEAQTWASLAPESNSHLIGNAVAMRRTTDPADLCRLFAAAAQEYSSRSLTYQEDSIRAFRGVLSMFCQLLNGPATSACPDCMVLNSLTWRDPRTNTSSSQLAKRRMCSDSPQTAVLPSWVWCSFDGPVKMTSIPYCYSQSVCNIFAFANKTDEWAMLFPKIAAGECCTCSHPEHKIKVRNPMPLPVKTKAITFPILAEGDDELIPGQADLSTSEGVTLGPCDFRGQSSLDQLHGSTVTLMQLFSEVETKPAPHVTALVLKTCRLQDSVDTVLGSSELQGKITNLLSPVRNIPQIATDPPIPDVAAHKTFGRSLVSFGCPESLQIQAGTVPALENVLVGARIGIAYVSCKQWIRLQPKDSVVFLI</sequence>
<evidence type="ECO:0000313" key="3">
    <source>
        <dbReference type="Proteomes" id="UP000053789"/>
    </source>
</evidence>
<feature type="domain" description="Heterokaryon incompatibility" evidence="1">
    <location>
        <begin position="247"/>
        <end position="397"/>
    </location>
</feature>
<name>A0A0D2G6V4_CLAB1</name>
<evidence type="ECO:0000259" key="1">
    <source>
        <dbReference type="Pfam" id="PF06985"/>
    </source>
</evidence>
<gene>
    <name evidence="2" type="ORF">Z519_05663</name>
</gene>
<reference evidence="2" key="1">
    <citation type="submission" date="2015-01" db="EMBL/GenBank/DDBJ databases">
        <title>The Genome Sequence of Cladophialophora bantiana CBS 173.52.</title>
        <authorList>
            <consortium name="The Broad Institute Genomics Platform"/>
            <person name="Cuomo C."/>
            <person name="de Hoog S."/>
            <person name="Gorbushina A."/>
            <person name="Stielow B."/>
            <person name="Teixiera M."/>
            <person name="Abouelleil A."/>
            <person name="Chapman S.B."/>
            <person name="Priest M."/>
            <person name="Young S.K."/>
            <person name="Wortman J."/>
            <person name="Nusbaum C."/>
            <person name="Birren B."/>
        </authorList>
    </citation>
    <scope>NUCLEOTIDE SEQUENCE [LARGE SCALE GENOMIC DNA]</scope>
    <source>
        <strain evidence="2">CBS 173.52</strain>
    </source>
</reference>
<dbReference type="EMBL" id="KN846986">
    <property type="protein sequence ID" value="KIW94347.1"/>
    <property type="molecule type" value="Genomic_DNA"/>
</dbReference>
<proteinExistence type="predicted"/>
<dbReference type="PANTHER" id="PTHR33112">
    <property type="entry name" value="DOMAIN PROTEIN, PUTATIVE-RELATED"/>
    <property type="match status" value="1"/>
</dbReference>
<dbReference type="AlphaFoldDB" id="A0A0D2G6V4"/>
<accession>A0A0D2G6V4</accession>
<protein>
    <recommendedName>
        <fullName evidence="1">Heterokaryon incompatibility domain-containing protein</fullName>
    </recommendedName>
</protein>
<dbReference type="InterPro" id="IPR010730">
    <property type="entry name" value="HET"/>
</dbReference>
<dbReference type="PANTHER" id="PTHR33112:SF12">
    <property type="entry name" value="HETEROKARYON INCOMPATIBILITY DOMAIN-CONTAINING PROTEIN"/>
    <property type="match status" value="1"/>
</dbReference>
<keyword evidence="3" id="KW-1185">Reference proteome</keyword>
<dbReference type="HOGENOM" id="CLU_353013_0_0_1"/>